<dbReference type="AlphaFoldDB" id="A0A3N3ZRW6"/>
<evidence type="ECO:0000313" key="3">
    <source>
        <dbReference type="EMBL" id="ROZ62316.1"/>
    </source>
</evidence>
<evidence type="ECO:0000259" key="2">
    <source>
        <dbReference type="Pfam" id="PF20434"/>
    </source>
</evidence>
<name>A0A3N3ZRW6_9MICC</name>
<comment type="caution">
    <text evidence="3">The sequence shown here is derived from an EMBL/GenBank/DDBJ whole genome shotgun (WGS) entry which is preliminary data.</text>
</comment>
<evidence type="ECO:0000256" key="1">
    <source>
        <dbReference type="ARBA" id="ARBA00022801"/>
    </source>
</evidence>
<dbReference type="SUPFAM" id="SSF53474">
    <property type="entry name" value="alpha/beta-Hydrolases"/>
    <property type="match status" value="1"/>
</dbReference>
<dbReference type="Pfam" id="PF20434">
    <property type="entry name" value="BD-FAE"/>
    <property type="match status" value="1"/>
</dbReference>
<dbReference type="Proteomes" id="UP000270616">
    <property type="component" value="Unassembled WGS sequence"/>
</dbReference>
<dbReference type="InterPro" id="IPR029058">
    <property type="entry name" value="AB_hydrolase_fold"/>
</dbReference>
<keyword evidence="1 3" id="KW-0378">Hydrolase</keyword>
<dbReference type="EMBL" id="RKMF01000013">
    <property type="protein sequence ID" value="ROZ62316.1"/>
    <property type="molecule type" value="Genomic_DNA"/>
</dbReference>
<organism evidence="3 4">
    <name type="scientific">Kocuria soli</name>
    <dbReference type="NCBI Taxonomy" id="2485125"/>
    <lineage>
        <taxon>Bacteria</taxon>
        <taxon>Bacillati</taxon>
        <taxon>Actinomycetota</taxon>
        <taxon>Actinomycetes</taxon>
        <taxon>Micrococcales</taxon>
        <taxon>Micrococcaceae</taxon>
        <taxon>Kocuria</taxon>
    </lineage>
</organism>
<proteinExistence type="predicted"/>
<feature type="domain" description="BD-FAE-like" evidence="2">
    <location>
        <begin position="73"/>
        <end position="261"/>
    </location>
</feature>
<dbReference type="Gene3D" id="3.40.50.1820">
    <property type="entry name" value="alpha/beta hydrolase"/>
    <property type="match status" value="1"/>
</dbReference>
<evidence type="ECO:0000313" key="4">
    <source>
        <dbReference type="Proteomes" id="UP000270616"/>
    </source>
</evidence>
<protein>
    <submittedName>
        <fullName evidence="3">Alpha/beta hydrolase</fullName>
    </submittedName>
</protein>
<keyword evidence="4" id="KW-1185">Reference proteome</keyword>
<dbReference type="GO" id="GO:0016787">
    <property type="term" value="F:hydrolase activity"/>
    <property type="evidence" value="ECO:0007669"/>
    <property type="project" value="UniProtKB-KW"/>
</dbReference>
<dbReference type="RefSeq" id="WP_123825828.1">
    <property type="nucleotide sequence ID" value="NZ_RKMF01000013.1"/>
</dbReference>
<dbReference type="InterPro" id="IPR050300">
    <property type="entry name" value="GDXG_lipolytic_enzyme"/>
</dbReference>
<sequence>MFRAAWLAGLAGGALAGSSVVLPRQAHSMVVAGRQRSGTPVEIEKIRWGEDPERQSGQLYLPDPIVWSGGDRRPTYPVMVFFHGGGWTDTSGPEYCQAAARDLACYGVAVWMPTYRGTPSPGGWPMTFDDAADGLDFVRELGAHADFTPNLERVHVTGHSAGGQLAAWVSARNAFPAGTPGAGSGPSGDRVRVRSVTALSAVLDLDKAVTEDDDHWALDVMGGRPDEHPDRYRRVSPLRGLPSSVPVNVLHGRADSTVPVNTLRDYLKRHAQTGNTGRVILLDGAEHNDFVALRNRAWAVAREVCLSSVGTQEDRARTGATP</sequence>
<dbReference type="OrthoDB" id="255603at2"/>
<dbReference type="InterPro" id="IPR049492">
    <property type="entry name" value="BD-FAE-like_dom"/>
</dbReference>
<reference evidence="3 4" key="1">
    <citation type="submission" date="2018-10" db="EMBL/GenBank/DDBJ databases">
        <title>Kocuria sp. M5W7-7, whole genome shotgun sequence.</title>
        <authorList>
            <person name="Tuo L."/>
        </authorList>
    </citation>
    <scope>NUCLEOTIDE SEQUENCE [LARGE SCALE GENOMIC DNA]</scope>
    <source>
        <strain evidence="3 4">M5W7-7</strain>
    </source>
</reference>
<dbReference type="PANTHER" id="PTHR48081">
    <property type="entry name" value="AB HYDROLASE SUPERFAMILY PROTEIN C4A8.06C"/>
    <property type="match status" value="1"/>
</dbReference>
<gene>
    <name evidence="3" type="ORF">EDL96_10380</name>
</gene>
<accession>A0A3N3ZRW6</accession>